<keyword evidence="3" id="KW-0862">Zinc</keyword>
<dbReference type="SUPFAM" id="SSF46924">
    <property type="entry name" value="RNA polymerase subunit RPB10"/>
    <property type="match status" value="1"/>
</dbReference>
<evidence type="ECO:0008006" key="6">
    <source>
        <dbReference type="Google" id="ProtNLM"/>
    </source>
</evidence>
<evidence type="ECO:0000313" key="5">
    <source>
        <dbReference type="EMBL" id="QHT82190.1"/>
    </source>
</evidence>
<evidence type="ECO:0000256" key="2">
    <source>
        <dbReference type="ARBA" id="ARBA00022723"/>
    </source>
</evidence>
<evidence type="ECO:0000256" key="3">
    <source>
        <dbReference type="ARBA" id="ARBA00022833"/>
    </source>
</evidence>
<proteinExistence type="predicted"/>
<dbReference type="AlphaFoldDB" id="A0A6C0HPB7"/>
<dbReference type="GO" id="GO:0008270">
    <property type="term" value="F:zinc ion binding"/>
    <property type="evidence" value="ECO:0007669"/>
    <property type="project" value="InterPro"/>
</dbReference>
<dbReference type="Gene3D" id="1.10.10.60">
    <property type="entry name" value="Homeodomain-like"/>
    <property type="match status" value="1"/>
</dbReference>
<dbReference type="InterPro" id="IPR020789">
    <property type="entry name" value="RNA_pol_suN_Zn-BS"/>
</dbReference>
<sequence length="81" mass="9232">MIIPVKCFTCGTVLADKYRWYQAEVRKLKIEESGGNSVNVSSVLYLTKTQTEKTPEGKVMDILGLNKMCCRRHILTHVDIE</sequence>
<dbReference type="PANTHER" id="PTHR23431:SF3">
    <property type="entry name" value="DNA-DIRECTED RNA POLYMERASES I, II, AND III SUBUNIT RPABC5"/>
    <property type="match status" value="1"/>
</dbReference>
<dbReference type="GO" id="GO:0006351">
    <property type="term" value="P:DNA-templated transcription"/>
    <property type="evidence" value="ECO:0007669"/>
    <property type="project" value="InterPro"/>
</dbReference>
<reference evidence="5" key="1">
    <citation type="journal article" date="2020" name="Nature">
        <title>Giant virus diversity and host interactions through global metagenomics.</title>
        <authorList>
            <person name="Schulz F."/>
            <person name="Roux S."/>
            <person name="Paez-Espino D."/>
            <person name="Jungbluth S."/>
            <person name="Walsh D.A."/>
            <person name="Denef V.J."/>
            <person name="McMahon K.D."/>
            <person name="Konstantinidis K.T."/>
            <person name="Eloe-Fadrosh E.A."/>
            <person name="Kyrpides N.C."/>
            <person name="Woyke T."/>
        </authorList>
    </citation>
    <scope>NUCLEOTIDE SEQUENCE</scope>
    <source>
        <strain evidence="5">GVMAG-M-3300023184-161</strain>
    </source>
</reference>
<dbReference type="GO" id="GO:0003899">
    <property type="term" value="F:DNA-directed RNA polymerase activity"/>
    <property type="evidence" value="ECO:0007669"/>
    <property type="project" value="InterPro"/>
</dbReference>
<dbReference type="InterPro" id="IPR023580">
    <property type="entry name" value="RNA_pol_su_RPB10"/>
</dbReference>
<keyword evidence="4" id="KW-0804">Transcription</keyword>
<dbReference type="Pfam" id="PF01194">
    <property type="entry name" value="RNA_pol_N"/>
    <property type="match status" value="1"/>
</dbReference>
<dbReference type="EMBL" id="MN739997">
    <property type="protein sequence ID" value="QHT82190.1"/>
    <property type="molecule type" value="Genomic_DNA"/>
</dbReference>
<evidence type="ECO:0000256" key="1">
    <source>
        <dbReference type="ARBA" id="ARBA00022478"/>
    </source>
</evidence>
<name>A0A6C0HPB7_9ZZZZ</name>
<dbReference type="GO" id="GO:0000428">
    <property type="term" value="C:DNA-directed RNA polymerase complex"/>
    <property type="evidence" value="ECO:0007669"/>
    <property type="project" value="UniProtKB-KW"/>
</dbReference>
<dbReference type="InterPro" id="IPR000268">
    <property type="entry name" value="RPABC5/Rpb10"/>
</dbReference>
<keyword evidence="2" id="KW-0479">Metal-binding</keyword>
<dbReference type="PANTHER" id="PTHR23431">
    <property type="entry name" value="DNA-DIRECTED RNA POLYMERASES I, II, AND III SUBUNIT RPABC5 FAMILY MEMBER"/>
    <property type="match status" value="1"/>
</dbReference>
<accession>A0A6C0HPB7</accession>
<organism evidence="5">
    <name type="scientific">viral metagenome</name>
    <dbReference type="NCBI Taxonomy" id="1070528"/>
    <lineage>
        <taxon>unclassified sequences</taxon>
        <taxon>metagenomes</taxon>
        <taxon>organismal metagenomes</taxon>
    </lineage>
</organism>
<evidence type="ECO:0000256" key="4">
    <source>
        <dbReference type="ARBA" id="ARBA00023163"/>
    </source>
</evidence>
<keyword evidence="1" id="KW-0240">DNA-directed RNA polymerase</keyword>
<protein>
    <recommendedName>
        <fullName evidence="6">DNA-directed RNA polymerase subunit N</fullName>
    </recommendedName>
</protein>
<dbReference type="GO" id="GO:0003677">
    <property type="term" value="F:DNA binding"/>
    <property type="evidence" value="ECO:0007669"/>
    <property type="project" value="InterPro"/>
</dbReference>
<dbReference type="PROSITE" id="PS01112">
    <property type="entry name" value="RNA_POL_N_8KD"/>
    <property type="match status" value="1"/>
</dbReference>